<reference evidence="1 2" key="1">
    <citation type="journal article" date="2014" name="Genome Biol. Evol.">
        <title>The genome of the myxosporean Thelohanellus kitauei shows adaptations to nutrient acquisition within its fish host.</title>
        <authorList>
            <person name="Yang Y."/>
            <person name="Xiong J."/>
            <person name="Zhou Z."/>
            <person name="Huo F."/>
            <person name="Miao W."/>
            <person name="Ran C."/>
            <person name="Liu Y."/>
            <person name="Zhang J."/>
            <person name="Feng J."/>
            <person name="Wang M."/>
            <person name="Wang M."/>
            <person name="Wang L."/>
            <person name="Yao B."/>
        </authorList>
    </citation>
    <scope>NUCLEOTIDE SEQUENCE [LARGE SCALE GENOMIC DNA]</scope>
    <source>
        <strain evidence="1">Wuqing</strain>
    </source>
</reference>
<comment type="caution">
    <text evidence="1">The sequence shown here is derived from an EMBL/GenBank/DDBJ whole genome shotgun (WGS) entry which is preliminary data.</text>
</comment>
<gene>
    <name evidence="1" type="ORF">RF11_03853</name>
</gene>
<proteinExistence type="predicted"/>
<dbReference type="AlphaFoldDB" id="A0A0C2MJC2"/>
<accession>A0A0C2MJC2</accession>
<dbReference type="Proteomes" id="UP000031668">
    <property type="component" value="Unassembled WGS sequence"/>
</dbReference>
<evidence type="ECO:0000313" key="2">
    <source>
        <dbReference type="Proteomes" id="UP000031668"/>
    </source>
</evidence>
<sequence>MLMRFVIKDFGCYITDINSYIRHYLVDIETYAYHFQIWLHVFVMPQIMEGKCYKYGCDYIFKRQYIREYFEGRNFSDVRHSMLYNECEIEQLVNEYNEANHIFGSNLYVMINDKYDHQNIILSLIPFIAEINETDIYFIQDTIISNKDHKWIHNRFLQKKLYFYLNNTSKNMIVNIIGNKVNRYINEAEPPQMYMNILFTSLSLLTLPVIIVRIYHGILTPIAD</sequence>
<dbReference type="EMBL" id="JWZT01004259">
    <property type="protein sequence ID" value="KII64450.1"/>
    <property type="molecule type" value="Genomic_DNA"/>
</dbReference>
<keyword evidence="2" id="KW-1185">Reference proteome</keyword>
<protein>
    <submittedName>
        <fullName evidence="1">Uncharacterized protein</fullName>
    </submittedName>
</protein>
<name>A0A0C2MJC2_THEKT</name>
<organism evidence="1 2">
    <name type="scientific">Thelohanellus kitauei</name>
    <name type="common">Myxosporean</name>
    <dbReference type="NCBI Taxonomy" id="669202"/>
    <lineage>
        <taxon>Eukaryota</taxon>
        <taxon>Metazoa</taxon>
        <taxon>Cnidaria</taxon>
        <taxon>Myxozoa</taxon>
        <taxon>Myxosporea</taxon>
        <taxon>Bivalvulida</taxon>
        <taxon>Platysporina</taxon>
        <taxon>Myxobolidae</taxon>
        <taxon>Thelohanellus</taxon>
    </lineage>
</organism>
<evidence type="ECO:0000313" key="1">
    <source>
        <dbReference type="EMBL" id="KII64450.1"/>
    </source>
</evidence>